<feature type="transmembrane region" description="Helical" evidence="2">
    <location>
        <begin position="201"/>
        <end position="225"/>
    </location>
</feature>
<name>A0ABP6YGZ6_9ACTN</name>
<keyword evidence="2" id="KW-1133">Transmembrane helix</keyword>
<feature type="transmembrane region" description="Helical" evidence="2">
    <location>
        <begin position="98"/>
        <end position="117"/>
    </location>
</feature>
<feature type="transmembrane region" description="Helical" evidence="2">
    <location>
        <begin position="175"/>
        <end position="194"/>
    </location>
</feature>
<dbReference type="Proteomes" id="UP001500630">
    <property type="component" value="Unassembled WGS sequence"/>
</dbReference>
<feature type="transmembrane region" description="Helical" evidence="2">
    <location>
        <begin position="138"/>
        <end position="163"/>
    </location>
</feature>
<evidence type="ECO:0008006" key="5">
    <source>
        <dbReference type="Google" id="ProtNLM"/>
    </source>
</evidence>
<reference evidence="4" key="1">
    <citation type="journal article" date="2019" name="Int. J. Syst. Evol. Microbiol.">
        <title>The Global Catalogue of Microorganisms (GCM) 10K type strain sequencing project: providing services to taxonomists for standard genome sequencing and annotation.</title>
        <authorList>
            <consortium name="The Broad Institute Genomics Platform"/>
            <consortium name="The Broad Institute Genome Sequencing Center for Infectious Disease"/>
            <person name="Wu L."/>
            <person name="Ma J."/>
        </authorList>
    </citation>
    <scope>NUCLEOTIDE SEQUENCE [LARGE SCALE GENOMIC DNA]</scope>
    <source>
        <strain evidence="4">JCM 17326</strain>
    </source>
</reference>
<evidence type="ECO:0000256" key="1">
    <source>
        <dbReference type="SAM" id="MobiDB-lite"/>
    </source>
</evidence>
<feature type="region of interest" description="Disordered" evidence="1">
    <location>
        <begin position="1"/>
        <end position="29"/>
    </location>
</feature>
<dbReference type="EMBL" id="BAABDQ010000020">
    <property type="protein sequence ID" value="GAA3582822.1"/>
    <property type="molecule type" value="Genomic_DNA"/>
</dbReference>
<organism evidence="3 4">
    <name type="scientific">Nonomuraea rosea</name>
    <dbReference type="NCBI Taxonomy" id="638574"/>
    <lineage>
        <taxon>Bacteria</taxon>
        <taxon>Bacillati</taxon>
        <taxon>Actinomycetota</taxon>
        <taxon>Actinomycetes</taxon>
        <taxon>Streptosporangiales</taxon>
        <taxon>Streptosporangiaceae</taxon>
        <taxon>Nonomuraea</taxon>
    </lineage>
</organism>
<feature type="transmembrane region" description="Helical" evidence="2">
    <location>
        <begin position="58"/>
        <end position="78"/>
    </location>
</feature>
<keyword evidence="4" id="KW-1185">Reference proteome</keyword>
<sequence length="276" mass="27357">MTAATPGGARNAGTPGPVPRTPGGAPNADAPGSVSLRTVFLNAVAAELVKLRTLPATLITVASTVAGTTVLAVAFASGRDRLGGSASAAESVLRTIEYGQIGLIVLGILAVATEYGGSQIRTTLTAVPGRTLLMAGKAVAYVVVASLTALPAIGVPLLAARLVPGMSWAGEHAGALWGAGAYLVLIGLLGYAVAALVRDLIAALVSALAIVLVVPPLLAGLTTLADHLPSHAGMRMYAVGPALAQGLTPVEGALTLAAWLASALSAAVALFVRRDA</sequence>
<protein>
    <recommendedName>
        <fullName evidence="5">ABC transporter permease</fullName>
    </recommendedName>
</protein>
<gene>
    <name evidence="3" type="ORF">GCM10022419_075710</name>
</gene>
<keyword evidence="2" id="KW-0472">Membrane</keyword>
<evidence type="ECO:0000313" key="4">
    <source>
        <dbReference type="Proteomes" id="UP001500630"/>
    </source>
</evidence>
<accession>A0ABP6YGZ6</accession>
<keyword evidence="2" id="KW-0812">Transmembrane</keyword>
<evidence type="ECO:0000313" key="3">
    <source>
        <dbReference type="EMBL" id="GAA3582822.1"/>
    </source>
</evidence>
<proteinExistence type="predicted"/>
<evidence type="ECO:0000256" key="2">
    <source>
        <dbReference type="SAM" id="Phobius"/>
    </source>
</evidence>
<feature type="transmembrane region" description="Helical" evidence="2">
    <location>
        <begin position="253"/>
        <end position="272"/>
    </location>
</feature>
<comment type="caution">
    <text evidence="3">The sequence shown here is derived from an EMBL/GenBank/DDBJ whole genome shotgun (WGS) entry which is preliminary data.</text>
</comment>
<dbReference type="RefSeq" id="WP_345569482.1">
    <property type="nucleotide sequence ID" value="NZ_BAABDQ010000020.1"/>
</dbReference>